<protein>
    <submittedName>
        <fullName evidence="2">DUF624 domain-containing protein</fullName>
    </submittedName>
</protein>
<dbReference type="AlphaFoldDB" id="A0A7K1REY1"/>
<dbReference type="RefSeq" id="WP_156591156.1">
    <property type="nucleotide sequence ID" value="NZ_WPHU01000004.1"/>
</dbReference>
<reference evidence="2 3" key="1">
    <citation type="submission" date="2019-12" db="EMBL/GenBank/DDBJ databases">
        <title>Whole-genome sequencing of Allorhizobium vitis.</title>
        <authorList>
            <person name="Gan H.M."/>
            <person name="Szegedi E."/>
            <person name="Burr T."/>
            <person name="Savka M.A."/>
        </authorList>
    </citation>
    <scope>NUCLEOTIDE SEQUENCE [LARGE SCALE GENOMIC DNA]</scope>
    <source>
        <strain evidence="2 3">CG415</strain>
    </source>
</reference>
<name>A0A7K1REY1_AGRVI</name>
<organism evidence="2 3">
    <name type="scientific">Agrobacterium vitis</name>
    <name type="common">Rhizobium vitis</name>
    <dbReference type="NCBI Taxonomy" id="373"/>
    <lineage>
        <taxon>Bacteria</taxon>
        <taxon>Pseudomonadati</taxon>
        <taxon>Pseudomonadota</taxon>
        <taxon>Alphaproteobacteria</taxon>
        <taxon>Hyphomicrobiales</taxon>
        <taxon>Rhizobiaceae</taxon>
        <taxon>Rhizobium/Agrobacterium group</taxon>
        <taxon>Agrobacterium</taxon>
    </lineage>
</organism>
<feature type="transmembrane region" description="Helical" evidence="1">
    <location>
        <begin position="200"/>
        <end position="224"/>
    </location>
</feature>
<keyword evidence="1" id="KW-1133">Transmembrane helix</keyword>
<feature type="transmembrane region" description="Helical" evidence="1">
    <location>
        <begin position="128"/>
        <end position="151"/>
    </location>
</feature>
<evidence type="ECO:0000313" key="3">
    <source>
        <dbReference type="Proteomes" id="UP000440716"/>
    </source>
</evidence>
<evidence type="ECO:0000313" key="2">
    <source>
        <dbReference type="EMBL" id="MVA56560.1"/>
    </source>
</evidence>
<accession>A0A7K1REY1</accession>
<evidence type="ECO:0000256" key="1">
    <source>
        <dbReference type="SAM" id="Phobius"/>
    </source>
</evidence>
<feature type="transmembrane region" description="Helical" evidence="1">
    <location>
        <begin position="44"/>
        <end position="68"/>
    </location>
</feature>
<dbReference type="InterPro" id="IPR006938">
    <property type="entry name" value="DUF624"/>
</dbReference>
<sequence length="236" mass="25965">MQWLEAIWTKEGKGIAKDAPKRTGLALFCEIIGREWWELVKLNLLFLAAALPIITLPAALFATASICRSMVEDRNVYLLRDFIEAFRRYLAVATGWGLATCLALWIGFCAIATYGVQVRDTLIYAGPLAVSLVATGFVGVWSAHFIVLTVMSKRATLEILRLSALATLLRPLPTVAALLFIAAVWLVHVLLYPVSVFMPAMINFSLGMFAISFGAHRAAALVLAKRDTSYRTTEIS</sequence>
<feature type="transmembrane region" description="Helical" evidence="1">
    <location>
        <begin position="172"/>
        <end position="194"/>
    </location>
</feature>
<dbReference type="Pfam" id="PF04854">
    <property type="entry name" value="DUF624"/>
    <property type="match status" value="1"/>
</dbReference>
<dbReference type="Proteomes" id="UP000440716">
    <property type="component" value="Unassembled WGS sequence"/>
</dbReference>
<keyword evidence="1" id="KW-0812">Transmembrane</keyword>
<gene>
    <name evidence="2" type="ORF">GOZ88_10595</name>
</gene>
<feature type="transmembrane region" description="Helical" evidence="1">
    <location>
        <begin position="89"/>
        <end position="116"/>
    </location>
</feature>
<proteinExistence type="predicted"/>
<keyword evidence="1" id="KW-0472">Membrane</keyword>
<dbReference type="EMBL" id="WPHU01000004">
    <property type="protein sequence ID" value="MVA56560.1"/>
    <property type="molecule type" value="Genomic_DNA"/>
</dbReference>
<comment type="caution">
    <text evidence="2">The sequence shown here is derived from an EMBL/GenBank/DDBJ whole genome shotgun (WGS) entry which is preliminary data.</text>
</comment>